<dbReference type="Pfam" id="PF01075">
    <property type="entry name" value="Glyco_transf_9"/>
    <property type="match status" value="1"/>
</dbReference>
<dbReference type="AlphaFoldDB" id="Q4C0X9"/>
<gene>
    <name evidence="3" type="ORF">CwatDRAFT_2650</name>
</gene>
<name>Q4C0X9_CROWT</name>
<sequence length="336" mass="37708">MRNLTLKLSWCAVKKPTFYPFKHRTMRILALVPGGISEQILFFPTLEDLKIQYPNAIIDVLVEPRAKVAYRVCPQVNEVLLFDYEDRSGLADYLNLLGIIRDREYDIALSLEKSWSIRLLLWLNGIPLTVGYGNKPTWFISKAIPQKTEQYVAEMYHDLMEGLDIQSTCPPLKIALPKDDISWGETEQKRLLLEESGYILIYGGASESYPVPQWSNIINRIQEKQPSLSIVLLQGGGDEAWVNSLLSSCSNLKVTKPGDIGKLAAIIAGANLMICTDSTPFQLGVAVGTYTVALFGKTNPKKRLPANDDRFIAIQSPTYNLGDIQASKVLEKIWRT</sequence>
<dbReference type="Gene3D" id="3.40.50.2000">
    <property type="entry name" value="Glycogen Phosphorylase B"/>
    <property type="match status" value="2"/>
</dbReference>
<evidence type="ECO:0000313" key="4">
    <source>
        <dbReference type="Proteomes" id="UP000003922"/>
    </source>
</evidence>
<dbReference type="EMBL" id="AADV02000051">
    <property type="protein sequence ID" value="EAM49800.1"/>
    <property type="molecule type" value="Genomic_DNA"/>
</dbReference>
<dbReference type="GO" id="GO:0009244">
    <property type="term" value="P:lipopolysaccharide core region biosynthetic process"/>
    <property type="evidence" value="ECO:0007669"/>
    <property type="project" value="TreeGrafter"/>
</dbReference>
<dbReference type="PANTHER" id="PTHR30160:SF7">
    <property type="entry name" value="ADP-HEPTOSE--LPS HEPTOSYLTRANSFERASE 2"/>
    <property type="match status" value="1"/>
</dbReference>
<dbReference type="InterPro" id="IPR051199">
    <property type="entry name" value="LPS_LOS_Heptosyltrfase"/>
</dbReference>
<dbReference type="SUPFAM" id="SSF53756">
    <property type="entry name" value="UDP-Glycosyltransferase/glycogen phosphorylase"/>
    <property type="match status" value="1"/>
</dbReference>
<dbReference type="KEGG" id="cwa:CwatDRAFT_2650"/>
<reference evidence="3" key="3">
    <citation type="submission" date="2016-12" db="EMBL/GenBank/DDBJ databases">
        <title>Annotation of the draft genome assembly of Crocosphaera watsonii WH 8501.</title>
        <authorList>
            <consortium name="US DOE Joint Genome Institute (JGI-ORNL)"/>
            <person name="Larimer F."/>
            <person name="Land M."/>
        </authorList>
    </citation>
    <scope>NUCLEOTIDE SEQUENCE</scope>
    <source>
        <strain evidence="3">WH 8501</strain>
    </source>
</reference>
<accession>Q4C0X9</accession>
<keyword evidence="4" id="KW-1185">Reference proteome</keyword>
<dbReference type="InterPro" id="IPR002201">
    <property type="entry name" value="Glyco_trans_9"/>
</dbReference>
<dbReference type="Proteomes" id="UP000003922">
    <property type="component" value="Unassembled WGS sequence"/>
</dbReference>
<dbReference type="CDD" id="cd03789">
    <property type="entry name" value="GT9_LPS_heptosyltransferase"/>
    <property type="match status" value="1"/>
</dbReference>
<evidence type="ECO:0000313" key="3">
    <source>
        <dbReference type="EMBL" id="EAM49800.1"/>
    </source>
</evidence>
<reference evidence="3" key="1">
    <citation type="submission" date="2004-02" db="EMBL/GenBank/DDBJ databases">
        <authorList>
            <consortium name="DOE Joint Genome Institute"/>
        </authorList>
    </citation>
    <scope>NUCLEOTIDE SEQUENCE [LARGE SCALE GENOMIC DNA]</scope>
    <source>
        <strain evidence="3">WH 8501</strain>
    </source>
</reference>
<organism evidence="3 4">
    <name type="scientific">Crocosphaera watsonii WH 8501</name>
    <dbReference type="NCBI Taxonomy" id="165597"/>
    <lineage>
        <taxon>Bacteria</taxon>
        <taxon>Bacillati</taxon>
        <taxon>Cyanobacteriota</taxon>
        <taxon>Cyanophyceae</taxon>
        <taxon>Oscillatoriophycideae</taxon>
        <taxon>Chroococcales</taxon>
        <taxon>Aphanothecaceae</taxon>
        <taxon>Crocosphaera</taxon>
    </lineage>
</organism>
<dbReference type="PANTHER" id="PTHR30160">
    <property type="entry name" value="TETRAACYLDISACCHARIDE 4'-KINASE-RELATED"/>
    <property type="match status" value="1"/>
</dbReference>
<protein>
    <submittedName>
        <fullName evidence="3">Glycosyl transferase, family 9</fullName>
    </submittedName>
</protein>
<comment type="caution">
    <text evidence="3">The sequence shown here is derived from an EMBL/GenBank/DDBJ whole genome shotgun (WGS) entry which is preliminary data.</text>
</comment>
<evidence type="ECO:0000256" key="2">
    <source>
        <dbReference type="ARBA" id="ARBA00022679"/>
    </source>
</evidence>
<reference evidence="3" key="2">
    <citation type="submission" date="2005-06" db="EMBL/GenBank/DDBJ databases">
        <title>Sequencing of the draft genome and assembly of Crocosphaera watsonii WH 8501.</title>
        <authorList>
            <consortium name="US DOE Joint Genome Institute (JGI-PGF)"/>
            <person name="Copeland A."/>
            <person name="Lucas S."/>
            <person name="Lapidus A."/>
            <person name="Barry K."/>
            <person name="Detter C."/>
            <person name="Glavina T."/>
            <person name="Hammon N."/>
            <person name="Israni S."/>
            <person name="Pitluck S."/>
            <person name="Richardson P."/>
        </authorList>
    </citation>
    <scope>NUCLEOTIDE SEQUENCE [LARGE SCALE GENOMIC DNA]</scope>
    <source>
        <strain evidence="3">WH 8501</strain>
    </source>
</reference>
<keyword evidence="2 3" id="KW-0808">Transferase</keyword>
<evidence type="ECO:0000256" key="1">
    <source>
        <dbReference type="ARBA" id="ARBA00022676"/>
    </source>
</evidence>
<dbReference type="GO" id="GO:0008713">
    <property type="term" value="F:ADP-heptose-lipopolysaccharide heptosyltransferase activity"/>
    <property type="evidence" value="ECO:0007669"/>
    <property type="project" value="TreeGrafter"/>
</dbReference>
<keyword evidence="1" id="KW-0328">Glycosyltransferase</keyword>
<dbReference type="GO" id="GO:0005829">
    <property type="term" value="C:cytosol"/>
    <property type="evidence" value="ECO:0007669"/>
    <property type="project" value="TreeGrafter"/>
</dbReference>
<proteinExistence type="predicted"/>